<keyword evidence="3" id="KW-1185">Reference proteome</keyword>
<keyword evidence="1" id="KW-0472">Membrane</keyword>
<evidence type="ECO:0000256" key="1">
    <source>
        <dbReference type="SAM" id="Phobius"/>
    </source>
</evidence>
<dbReference type="AlphaFoldDB" id="A0A8S4N3I4"/>
<sequence>ISCICSDWDKPISNNMVQWKMKLKVLFVISVTVGMCMYILLQNSPFLQTKETKHAIQLNTLSDEIKLEKDTRSYKTKTDLKTINWSHTVQDERKSSKSIKSDKTKTEVKTVAESSKVHISNTKSLSIVEKSRFMTFGENPLLSEEIKVKEHFLQLLNARKKYTITKHVYKGLEFQNICAVHSEELILSQVKQMYKLAGLKIDQKFNKESLQYLSQDLFGPRLYHSTKYDYSIEWKHDELHHNVYMKISETFLRKPTYGGSSFRIHVQGVHSFLCHVKDNFNGIYHVCCPYVAPCSTITVTLMYMSYGAFLDVPTIQPVSLILAEIQNCDLHHRDQQSHEQFEMAMIEKVHCERQPKVISKYGRWIFKDGVLRWGLHSKCLTEMMDPKALRNCFNKLKNIDCYGDSHLRYTMTYFGSFIRNDFVIQMWENWGFNHFNFNWCPGLPVVWKSLSKKYILNLHKTTSFQSQAKDQRNSTILINNGSWDLDTGLFSDYLYSIQSLLVPLIRKYRQNPIWDTTPIIWLSNPAFPHEYRFIFDHGGHHKRNDFRAAAANSLIESLTKDLKVEFINQLTPSSIRSSDNVCSAHYICQKDVSGPEKAIGDVGIVIAHMLFDEMCK</sequence>
<gene>
    <name evidence="2" type="ORF">OFUS_LOCUS2760</name>
</gene>
<organism evidence="2 3">
    <name type="scientific">Owenia fusiformis</name>
    <name type="common">Polychaete worm</name>
    <dbReference type="NCBI Taxonomy" id="6347"/>
    <lineage>
        <taxon>Eukaryota</taxon>
        <taxon>Metazoa</taxon>
        <taxon>Spiralia</taxon>
        <taxon>Lophotrochozoa</taxon>
        <taxon>Annelida</taxon>
        <taxon>Polychaeta</taxon>
        <taxon>Sedentaria</taxon>
        <taxon>Canalipalpata</taxon>
        <taxon>Sabellida</taxon>
        <taxon>Oweniida</taxon>
        <taxon>Oweniidae</taxon>
        <taxon>Owenia</taxon>
    </lineage>
</organism>
<feature type="transmembrane region" description="Helical" evidence="1">
    <location>
        <begin position="23"/>
        <end position="41"/>
    </location>
</feature>
<feature type="non-terminal residue" evidence="2">
    <location>
        <position position="1"/>
    </location>
</feature>
<name>A0A8S4N3I4_OWEFU</name>
<accession>A0A8S4N3I4</accession>
<reference evidence="2" key="1">
    <citation type="submission" date="2022-03" db="EMBL/GenBank/DDBJ databases">
        <authorList>
            <person name="Martin C."/>
        </authorList>
    </citation>
    <scope>NUCLEOTIDE SEQUENCE</scope>
</reference>
<keyword evidence="1" id="KW-1133">Transmembrane helix</keyword>
<comment type="caution">
    <text evidence="2">The sequence shown here is derived from an EMBL/GenBank/DDBJ whole genome shotgun (WGS) entry which is preliminary data.</text>
</comment>
<keyword evidence="1" id="KW-0812">Transmembrane</keyword>
<dbReference type="OrthoDB" id="10626344at2759"/>
<proteinExistence type="predicted"/>
<evidence type="ECO:0000313" key="2">
    <source>
        <dbReference type="EMBL" id="CAH1775461.1"/>
    </source>
</evidence>
<dbReference type="Proteomes" id="UP000749559">
    <property type="component" value="Unassembled WGS sequence"/>
</dbReference>
<dbReference type="EMBL" id="CAIIXF020000001">
    <property type="protein sequence ID" value="CAH1775461.1"/>
    <property type="molecule type" value="Genomic_DNA"/>
</dbReference>
<protein>
    <submittedName>
        <fullName evidence="2">Uncharacterized protein</fullName>
    </submittedName>
</protein>
<evidence type="ECO:0000313" key="3">
    <source>
        <dbReference type="Proteomes" id="UP000749559"/>
    </source>
</evidence>